<dbReference type="PIRSF" id="PIRSF000857">
    <property type="entry name" value="PAPS_reductase"/>
    <property type="match status" value="1"/>
</dbReference>
<organism evidence="6 7">
    <name type="scientific">Caulobacter rhizosphaerae</name>
    <dbReference type="NCBI Taxonomy" id="2010972"/>
    <lineage>
        <taxon>Bacteria</taxon>
        <taxon>Pseudomonadati</taxon>
        <taxon>Pseudomonadota</taxon>
        <taxon>Alphaproteobacteria</taxon>
        <taxon>Caulobacterales</taxon>
        <taxon>Caulobacteraceae</taxon>
        <taxon>Caulobacter</taxon>
    </lineage>
</organism>
<comment type="catalytic activity">
    <reaction evidence="4">
        <text>[thioredoxin]-disulfide + sulfite + AMP + 2 H(+) = adenosine 5'-phosphosulfate + [thioredoxin]-dithiol</text>
        <dbReference type="Rhea" id="RHEA:21976"/>
        <dbReference type="Rhea" id="RHEA-COMP:10698"/>
        <dbReference type="Rhea" id="RHEA-COMP:10700"/>
        <dbReference type="ChEBI" id="CHEBI:15378"/>
        <dbReference type="ChEBI" id="CHEBI:17359"/>
        <dbReference type="ChEBI" id="CHEBI:29950"/>
        <dbReference type="ChEBI" id="CHEBI:50058"/>
        <dbReference type="ChEBI" id="CHEBI:58243"/>
        <dbReference type="ChEBI" id="CHEBI:456215"/>
        <dbReference type="EC" id="1.8.4.10"/>
    </reaction>
</comment>
<feature type="binding site" evidence="4">
    <location>
        <position position="218"/>
    </location>
    <ligand>
        <name>[4Fe-4S] cluster</name>
        <dbReference type="ChEBI" id="CHEBI:49883"/>
    </ligand>
</feature>
<keyword evidence="4" id="KW-0411">Iron-sulfur</keyword>
<keyword evidence="2 4" id="KW-0560">Oxidoreductase</keyword>
<dbReference type="NCBIfam" id="NF002537">
    <property type="entry name" value="PRK02090.1"/>
    <property type="match status" value="1"/>
</dbReference>
<dbReference type="InterPro" id="IPR004511">
    <property type="entry name" value="PAPS/APS_Rdtase"/>
</dbReference>
<dbReference type="InterPro" id="IPR014729">
    <property type="entry name" value="Rossmann-like_a/b/a_fold"/>
</dbReference>
<comment type="subcellular location">
    <subcellularLocation>
        <location evidence="4">Cytoplasm</location>
    </subcellularLocation>
</comment>
<evidence type="ECO:0000256" key="1">
    <source>
        <dbReference type="ARBA" id="ARBA00009732"/>
    </source>
</evidence>
<evidence type="ECO:0000256" key="4">
    <source>
        <dbReference type="HAMAP-Rule" id="MF_00063"/>
    </source>
</evidence>
<dbReference type="InterPro" id="IPR002500">
    <property type="entry name" value="PAPS_reduct_dom"/>
</dbReference>
<comment type="cofactor">
    <cofactor evidence="4">
        <name>[4Fe-4S] cluster</name>
        <dbReference type="ChEBI" id="CHEBI:49883"/>
    </cofactor>
    <text evidence="4">Binds 1 [4Fe-4S] cluster per subunit.</text>
</comment>
<dbReference type="Gene3D" id="3.40.50.620">
    <property type="entry name" value="HUPs"/>
    <property type="match status" value="1"/>
</dbReference>
<accession>A0ABU1MZU2</accession>
<feature type="domain" description="Phosphoadenosine phosphosulphate reductase" evidence="5">
    <location>
        <begin position="56"/>
        <end position="224"/>
    </location>
</feature>
<proteinExistence type="inferred from homology"/>
<comment type="pathway">
    <text evidence="3 4">Sulfur metabolism; hydrogen sulfide biosynthesis; sulfite from sulfate.</text>
</comment>
<dbReference type="SUPFAM" id="SSF52402">
    <property type="entry name" value="Adenine nucleotide alpha hydrolases-like"/>
    <property type="match status" value="1"/>
</dbReference>
<evidence type="ECO:0000313" key="7">
    <source>
        <dbReference type="Proteomes" id="UP001262754"/>
    </source>
</evidence>
<keyword evidence="4" id="KW-0479">Metal-binding</keyword>
<dbReference type="CDD" id="cd23945">
    <property type="entry name" value="PAPS_reductase"/>
    <property type="match status" value="1"/>
</dbReference>
<dbReference type="Proteomes" id="UP001262754">
    <property type="component" value="Unassembled WGS sequence"/>
</dbReference>
<dbReference type="HAMAP" id="MF_00063">
    <property type="entry name" value="CysH"/>
    <property type="match status" value="1"/>
</dbReference>
<dbReference type="GO" id="GO:0004604">
    <property type="term" value="F:phosphoadenylyl-sulfate reductase (thioredoxin) activity"/>
    <property type="evidence" value="ECO:0007669"/>
    <property type="project" value="UniProtKB-EC"/>
</dbReference>
<comment type="function">
    <text evidence="4">Catalyzes the formation of sulfite from adenosine 5'-phosphosulfate (APS) using thioredoxin as an electron donor.</text>
</comment>
<keyword evidence="4" id="KW-0963">Cytoplasm</keyword>
<evidence type="ECO:0000256" key="3">
    <source>
        <dbReference type="ARBA" id="ARBA00024327"/>
    </source>
</evidence>
<dbReference type="EMBL" id="JAVDRL010000006">
    <property type="protein sequence ID" value="MDR6531698.1"/>
    <property type="molecule type" value="Genomic_DNA"/>
</dbReference>
<comment type="caution">
    <text evidence="6">The sequence shown here is derived from an EMBL/GenBank/DDBJ whole genome shotgun (WGS) entry which is preliminary data.</text>
</comment>
<evidence type="ECO:0000259" key="5">
    <source>
        <dbReference type="Pfam" id="PF01507"/>
    </source>
</evidence>
<keyword evidence="4" id="KW-0408">Iron</keyword>
<keyword evidence="7" id="KW-1185">Reference proteome</keyword>
<dbReference type="NCBIfam" id="TIGR00434">
    <property type="entry name" value="cysH"/>
    <property type="match status" value="1"/>
</dbReference>
<feature type="active site" description="Nucleophile; cysteine thiosulfonate intermediate" evidence="4">
    <location>
        <position position="245"/>
    </location>
</feature>
<evidence type="ECO:0000313" key="6">
    <source>
        <dbReference type="EMBL" id="MDR6531698.1"/>
    </source>
</evidence>
<evidence type="ECO:0000256" key="2">
    <source>
        <dbReference type="ARBA" id="ARBA00023002"/>
    </source>
</evidence>
<dbReference type="Pfam" id="PF01507">
    <property type="entry name" value="PAPS_reduct"/>
    <property type="match status" value="1"/>
</dbReference>
<dbReference type="EC" id="1.8.4.10" evidence="4"/>
<sequence>MAYDQTVTEVKPTVATQPLVPESGAADLAARLDAELRDAHPLTILRKAYETFGDQLALVSSFGAESAVLLHLASQVSTAIPVLFLDTGMLFGQTLDYRRQLAAKLGLTDVRDLRPAYTDLAVTDPKSDLWRTDTDACCHIRKVLPLDRALGEFAAWTTGRKRFHGGDRLRLRVVEEADGKIKFNPLANWGKAELEAYVAEHDLPAHPLVAQGFPSVGCWPCTKPVEDPNADVRAGRWAGQDKTECGIHVARAPGAAPNVGEGI</sequence>
<feature type="binding site" evidence="4">
    <location>
        <position position="137"/>
    </location>
    <ligand>
        <name>[4Fe-4S] cluster</name>
        <dbReference type="ChEBI" id="CHEBI:49883"/>
    </ligand>
</feature>
<protein>
    <recommendedName>
        <fullName evidence="4">Adenosine 5'-phosphosulfate reductase</fullName>
        <shortName evidence="4">APS reductase</shortName>
        <ecNumber evidence="4">1.8.4.10</ecNumber>
    </recommendedName>
    <alternativeName>
        <fullName evidence="4">5'-adenylylsulfate reductase</fullName>
    </alternativeName>
    <alternativeName>
        <fullName evidence="4">Thioredoxin-dependent 5'-adenylylsulfate reductase</fullName>
    </alternativeName>
</protein>
<gene>
    <name evidence="4" type="primary">cysH</name>
    <name evidence="6" type="ORF">J2800_002445</name>
</gene>
<name>A0ABU1MZU2_9CAUL</name>
<dbReference type="RefSeq" id="WP_230983912.1">
    <property type="nucleotide sequence ID" value="NZ_BMLD01000012.1"/>
</dbReference>
<reference evidence="6 7" key="1">
    <citation type="submission" date="2023-07" db="EMBL/GenBank/DDBJ databases">
        <title>Sorghum-associated microbial communities from plants grown in Nebraska, USA.</title>
        <authorList>
            <person name="Schachtman D."/>
        </authorList>
    </citation>
    <scope>NUCLEOTIDE SEQUENCE [LARGE SCALE GENOMIC DNA]</scope>
    <source>
        <strain evidence="6 7">DS2154</strain>
    </source>
</reference>
<comment type="similarity">
    <text evidence="1 4">Belongs to the PAPS reductase family. CysH subfamily.</text>
</comment>
<feature type="binding site" evidence="4">
    <location>
        <position position="138"/>
    </location>
    <ligand>
        <name>[4Fe-4S] cluster</name>
        <dbReference type="ChEBI" id="CHEBI:49883"/>
    </ligand>
</feature>
<dbReference type="PANTHER" id="PTHR46509:SF1">
    <property type="entry name" value="PHOSPHOADENOSINE PHOSPHOSULFATE REDUCTASE"/>
    <property type="match status" value="1"/>
</dbReference>
<dbReference type="PANTHER" id="PTHR46509">
    <property type="entry name" value="PHOSPHOADENOSINE PHOSPHOSULFATE REDUCTASE"/>
    <property type="match status" value="1"/>
</dbReference>
<feature type="binding site" evidence="4">
    <location>
        <position position="221"/>
    </location>
    <ligand>
        <name>[4Fe-4S] cluster</name>
        <dbReference type="ChEBI" id="CHEBI:49883"/>
    </ligand>
</feature>